<evidence type="ECO:0000256" key="6">
    <source>
        <dbReference type="SAM" id="Phobius"/>
    </source>
</evidence>
<comment type="catalytic activity">
    <reaction evidence="1">
        <text>ATP + protein L-histidine = ADP + protein N-phospho-L-histidine.</text>
        <dbReference type="EC" id="2.7.13.3"/>
    </reaction>
</comment>
<dbReference type="GO" id="GO:0016301">
    <property type="term" value="F:kinase activity"/>
    <property type="evidence" value="ECO:0007669"/>
    <property type="project" value="UniProtKB-KW"/>
</dbReference>
<evidence type="ECO:0000256" key="4">
    <source>
        <dbReference type="ARBA" id="ARBA00022777"/>
    </source>
</evidence>
<sequence length="547" mass="64180">MLTEGIKGINKKLILLIITNVISFYIIFKLNIFMVNNVDLAELTLVKDIKGINYIIGFISVFCCFLYYYLYEENYFFMFSLIYLSIYSEFLIVDFLTKHINISVLMHSNSSFVGFASIFRTLLLYLTIFNQNKVTKGICKNRFATVIFVLISNVLFILMELNIMQYYSHAININILMIIKCIINLATYLLILEVCIKYFKEKEFNYFITFASLSVMFLSRILLVKSLYKDEKMMYVLNRCLLALGFFIIIISVFIEIITKSKENKELSYEVVNQKNEMYKLKEEEEMRSQFFANISHELRTPLNIIISSFQLLRMYNYNEEEFLKYYNKYENTISQNCSRMLRLINNIIDVTKFDAGCFKMNFVNCEIISLVENITLSIAEYEKARKRNIIFDTDCEFLEIKCDPENMERAILNLLSNAIKFTSDNGNIFVNIESQNNDEYLSITIKDDGIGIPKDFRKSVFERFVQVDKSFRRNVEGSGIGLSLVKYIVNSHNGEINLKDNEEKGCEFIINLPNVKIEEELDDIEFNLHKKDEIDSKILIELSDIK</sequence>
<dbReference type="Proteomes" id="UP001256646">
    <property type="component" value="Unassembled WGS sequence"/>
</dbReference>
<dbReference type="Pfam" id="PF00512">
    <property type="entry name" value="HisKA"/>
    <property type="match status" value="1"/>
</dbReference>
<dbReference type="SUPFAM" id="SSF47384">
    <property type="entry name" value="Homodimeric domain of signal transducing histidine kinase"/>
    <property type="match status" value="1"/>
</dbReference>
<feature type="transmembrane region" description="Helical" evidence="6">
    <location>
        <begin position="75"/>
        <end position="92"/>
    </location>
</feature>
<evidence type="ECO:0000256" key="2">
    <source>
        <dbReference type="ARBA" id="ARBA00012438"/>
    </source>
</evidence>
<dbReference type="InterPro" id="IPR003661">
    <property type="entry name" value="HisK_dim/P_dom"/>
</dbReference>
<evidence type="ECO:0000256" key="3">
    <source>
        <dbReference type="ARBA" id="ARBA00022553"/>
    </source>
</evidence>
<reference evidence="8 9" key="1">
    <citation type="submission" date="2023-09" db="EMBL/GenBank/DDBJ databases">
        <authorList>
            <person name="Zhai L."/>
        </authorList>
    </citation>
    <scope>NUCLEOTIDE SEQUENCE [LARGE SCALE GENOMIC DNA]</scope>
    <source>
        <strain evidence="8 9">5 N-1</strain>
    </source>
</reference>
<keyword evidence="3" id="KW-0597">Phosphoprotein</keyword>
<keyword evidence="6" id="KW-1133">Transmembrane helix</keyword>
<name>A0ABU1EGJ3_9CLOT</name>
<dbReference type="SMART" id="SM00388">
    <property type="entry name" value="HisKA"/>
    <property type="match status" value="1"/>
</dbReference>
<dbReference type="SMART" id="SM00387">
    <property type="entry name" value="HATPase_c"/>
    <property type="match status" value="1"/>
</dbReference>
<dbReference type="CDD" id="cd00082">
    <property type="entry name" value="HisKA"/>
    <property type="match status" value="1"/>
</dbReference>
<dbReference type="EMBL" id="JAVJAN010000019">
    <property type="protein sequence ID" value="MDR5587480.1"/>
    <property type="molecule type" value="Genomic_DNA"/>
</dbReference>
<protein>
    <recommendedName>
        <fullName evidence="2">histidine kinase</fullName>
        <ecNumber evidence="2">2.7.13.3</ecNumber>
    </recommendedName>
</protein>
<dbReference type="Gene3D" id="3.30.565.10">
    <property type="entry name" value="Histidine kinase-like ATPase, C-terminal domain"/>
    <property type="match status" value="1"/>
</dbReference>
<evidence type="ECO:0000256" key="5">
    <source>
        <dbReference type="ARBA" id="ARBA00023012"/>
    </source>
</evidence>
<dbReference type="PANTHER" id="PTHR43547">
    <property type="entry name" value="TWO-COMPONENT HISTIDINE KINASE"/>
    <property type="match status" value="1"/>
</dbReference>
<feature type="transmembrane region" description="Helical" evidence="6">
    <location>
        <begin position="52"/>
        <end position="70"/>
    </location>
</feature>
<dbReference type="EC" id="2.7.13.3" evidence="2"/>
<organism evidence="8 9">
    <name type="scientific">Clostridium aquiflavi</name>
    <dbReference type="NCBI Taxonomy" id="3073603"/>
    <lineage>
        <taxon>Bacteria</taxon>
        <taxon>Bacillati</taxon>
        <taxon>Bacillota</taxon>
        <taxon>Clostridia</taxon>
        <taxon>Eubacteriales</taxon>
        <taxon>Clostridiaceae</taxon>
        <taxon>Clostridium</taxon>
    </lineage>
</organism>
<comment type="caution">
    <text evidence="8">The sequence shown here is derived from an EMBL/GenBank/DDBJ whole genome shotgun (WGS) entry which is preliminary data.</text>
</comment>
<dbReference type="PRINTS" id="PR00344">
    <property type="entry name" value="BCTRLSENSOR"/>
</dbReference>
<dbReference type="PROSITE" id="PS50109">
    <property type="entry name" value="HIS_KIN"/>
    <property type="match status" value="1"/>
</dbReference>
<feature type="transmembrane region" description="Helical" evidence="6">
    <location>
        <begin position="112"/>
        <end position="129"/>
    </location>
</feature>
<dbReference type="Gene3D" id="1.10.287.130">
    <property type="match status" value="1"/>
</dbReference>
<dbReference type="PANTHER" id="PTHR43547:SF2">
    <property type="entry name" value="HYBRID SIGNAL TRANSDUCTION HISTIDINE KINASE C"/>
    <property type="match status" value="1"/>
</dbReference>
<dbReference type="RefSeq" id="WP_252212211.1">
    <property type="nucleotide sequence ID" value="NZ_JAVJAN010000019.1"/>
</dbReference>
<dbReference type="SUPFAM" id="SSF55874">
    <property type="entry name" value="ATPase domain of HSP90 chaperone/DNA topoisomerase II/histidine kinase"/>
    <property type="match status" value="1"/>
</dbReference>
<dbReference type="CDD" id="cd00075">
    <property type="entry name" value="HATPase"/>
    <property type="match status" value="1"/>
</dbReference>
<dbReference type="InterPro" id="IPR036097">
    <property type="entry name" value="HisK_dim/P_sf"/>
</dbReference>
<keyword evidence="6" id="KW-0472">Membrane</keyword>
<keyword evidence="4 8" id="KW-0808">Transferase</keyword>
<dbReference type="InterPro" id="IPR005467">
    <property type="entry name" value="His_kinase_dom"/>
</dbReference>
<keyword evidence="6" id="KW-0812">Transmembrane</keyword>
<evidence type="ECO:0000313" key="8">
    <source>
        <dbReference type="EMBL" id="MDR5587480.1"/>
    </source>
</evidence>
<dbReference type="InterPro" id="IPR004358">
    <property type="entry name" value="Sig_transdc_His_kin-like_C"/>
</dbReference>
<dbReference type="Pfam" id="PF02518">
    <property type="entry name" value="HATPase_c"/>
    <property type="match status" value="1"/>
</dbReference>
<keyword evidence="9" id="KW-1185">Reference proteome</keyword>
<evidence type="ECO:0000259" key="7">
    <source>
        <dbReference type="PROSITE" id="PS50109"/>
    </source>
</evidence>
<feature type="domain" description="Histidine kinase" evidence="7">
    <location>
        <begin position="294"/>
        <end position="517"/>
    </location>
</feature>
<dbReference type="InterPro" id="IPR036890">
    <property type="entry name" value="HATPase_C_sf"/>
</dbReference>
<accession>A0ABU1EGJ3</accession>
<evidence type="ECO:0000256" key="1">
    <source>
        <dbReference type="ARBA" id="ARBA00000085"/>
    </source>
</evidence>
<feature type="transmembrane region" description="Helical" evidence="6">
    <location>
        <begin position="204"/>
        <end position="223"/>
    </location>
</feature>
<keyword evidence="4 8" id="KW-0418">Kinase</keyword>
<feature type="transmembrane region" description="Helical" evidence="6">
    <location>
        <begin position="141"/>
        <end position="159"/>
    </location>
</feature>
<evidence type="ECO:0000313" key="9">
    <source>
        <dbReference type="Proteomes" id="UP001256646"/>
    </source>
</evidence>
<feature type="transmembrane region" description="Helical" evidence="6">
    <location>
        <begin position="171"/>
        <end position="192"/>
    </location>
</feature>
<feature type="transmembrane region" description="Helical" evidence="6">
    <location>
        <begin position="12"/>
        <end position="32"/>
    </location>
</feature>
<gene>
    <name evidence="8" type="ORF">RGC78_08355</name>
</gene>
<feature type="transmembrane region" description="Helical" evidence="6">
    <location>
        <begin position="235"/>
        <end position="258"/>
    </location>
</feature>
<dbReference type="InterPro" id="IPR003594">
    <property type="entry name" value="HATPase_dom"/>
</dbReference>
<proteinExistence type="predicted"/>
<keyword evidence="5" id="KW-0902">Two-component regulatory system</keyword>